<name>A0A7H9DUD9_9FLAO</name>
<keyword evidence="1" id="KW-0175">Coiled coil</keyword>
<keyword evidence="2" id="KW-1133">Transmembrane helix</keyword>
<dbReference type="KEGG" id="efal:FH779_12195"/>
<evidence type="ECO:0000313" key="3">
    <source>
        <dbReference type="EMBL" id="QLL58807.1"/>
    </source>
</evidence>
<sequence length="179" mass="21311">MKFIKGCLLTLLIFITAITSLIYFYNLRLSKELIKENEKPKNSLLAYKDKMSERNKLILNSNVSDSLKVLAKKSDSIIKNSNKINDNLWTEYKINQKLYDDKKFKKLNEELQEKYNQYNSDAQEFNFRWLLFPLNIVLSNNNLRSYDNMYTIDYGIDNSENMIKRKKVDHWIETGEVIN</sequence>
<keyword evidence="2" id="KW-0472">Membrane</keyword>
<proteinExistence type="predicted"/>
<keyword evidence="4" id="KW-1185">Reference proteome</keyword>
<reference evidence="3 4" key="1">
    <citation type="submission" date="2019-06" db="EMBL/GenBank/DDBJ databases">
        <title>Emergence of pandrug resistant Empedobacter falsenii in China.</title>
        <authorList>
            <person name="Dong N."/>
            <person name="Chen S."/>
            <person name="Zhang R."/>
        </authorList>
    </citation>
    <scope>NUCLEOTIDE SEQUENCE [LARGE SCALE GENOMIC DNA]</scope>
    <source>
        <strain evidence="3 4">1681-1</strain>
    </source>
</reference>
<evidence type="ECO:0000256" key="2">
    <source>
        <dbReference type="SAM" id="Phobius"/>
    </source>
</evidence>
<accession>A0A7H9DUD9</accession>
<dbReference type="Proteomes" id="UP000510643">
    <property type="component" value="Chromosome"/>
</dbReference>
<evidence type="ECO:0000256" key="1">
    <source>
        <dbReference type="SAM" id="Coils"/>
    </source>
</evidence>
<dbReference type="GeneID" id="78402230"/>
<gene>
    <name evidence="3" type="ORF">FH779_12195</name>
</gene>
<organism evidence="3 4">
    <name type="scientific">Empedobacter falsenii</name>
    <dbReference type="NCBI Taxonomy" id="343874"/>
    <lineage>
        <taxon>Bacteria</taxon>
        <taxon>Pseudomonadati</taxon>
        <taxon>Bacteroidota</taxon>
        <taxon>Flavobacteriia</taxon>
        <taxon>Flavobacteriales</taxon>
        <taxon>Weeksellaceae</taxon>
        <taxon>Empedobacter</taxon>
    </lineage>
</organism>
<dbReference type="RefSeq" id="WP_180904905.1">
    <property type="nucleotide sequence ID" value="NZ_CP040908.1"/>
</dbReference>
<protein>
    <submittedName>
        <fullName evidence="3">Uncharacterized protein</fullName>
    </submittedName>
</protein>
<dbReference type="AlphaFoldDB" id="A0A7H9DUD9"/>
<dbReference type="EMBL" id="CP040908">
    <property type="protein sequence ID" value="QLL58807.1"/>
    <property type="molecule type" value="Genomic_DNA"/>
</dbReference>
<keyword evidence="2" id="KW-0812">Transmembrane</keyword>
<feature type="coiled-coil region" evidence="1">
    <location>
        <begin position="101"/>
        <end position="128"/>
    </location>
</feature>
<feature type="transmembrane region" description="Helical" evidence="2">
    <location>
        <begin position="7"/>
        <end position="25"/>
    </location>
</feature>
<evidence type="ECO:0000313" key="4">
    <source>
        <dbReference type="Proteomes" id="UP000510643"/>
    </source>
</evidence>